<dbReference type="Pfam" id="PF11807">
    <property type="entry name" value="UstYa"/>
    <property type="match status" value="1"/>
</dbReference>
<organism evidence="4 5">
    <name type="scientific">Cladophialophora immunda</name>
    <dbReference type="NCBI Taxonomy" id="569365"/>
    <lineage>
        <taxon>Eukaryota</taxon>
        <taxon>Fungi</taxon>
        <taxon>Dikarya</taxon>
        <taxon>Ascomycota</taxon>
        <taxon>Pezizomycotina</taxon>
        <taxon>Eurotiomycetes</taxon>
        <taxon>Chaetothyriomycetidae</taxon>
        <taxon>Chaetothyriales</taxon>
        <taxon>Herpotrichiellaceae</taxon>
        <taxon>Cladophialophora</taxon>
    </lineage>
</organism>
<dbReference type="GeneID" id="27344921"/>
<evidence type="ECO:0000256" key="3">
    <source>
        <dbReference type="SAM" id="Phobius"/>
    </source>
</evidence>
<gene>
    <name evidence="4" type="ORF">PV07_05727</name>
</gene>
<sequence>MDSAESSSKSLLLTYRDSLSDGVDEALYHTEKRPVHRKCPYPSLYTAIVHLAILILVPAVIVLHRRAGKGQINDPMLQLYSPVNDHIEHEIKLIKGGFAFSNDPDAKAYVGSSNATNELWLDLYQYSGPSIISAEENALLPQKTSNIKGHPDKHVMILEVFHELHCLDRIRQSLYPETFGWVTYPDGTKDTKKMGHLEHCVDLLRQTIMCVGDTSVGIFQRQEDGSLKADSDVLRVCRSFEKIHEWAAGRHAQVAVA</sequence>
<dbReference type="PANTHER" id="PTHR33365">
    <property type="entry name" value="YALI0B05434P"/>
    <property type="match status" value="1"/>
</dbReference>
<protein>
    <submittedName>
        <fullName evidence="4">Uncharacterized protein</fullName>
    </submittedName>
</protein>
<keyword evidence="5" id="KW-1185">Reference proteome</keyword>
<accession>A0A0D2CFQ3</accession>
<dbReference type="RefSeq" id="XP_016250159.1">
    <property type="nucleotide sequence ID" value="XM_016392640.1"/>
</dbReference>
<dbReference type="GO" id="GO:0043386">
    <property type="term" value="P:mycotoxin biosynthetic process"/>
    <property type="evidence" value="ECO:0007669"/>
    <property type="project" value="InterPro"/>
</dbReference>
<keyword evidence="3" id="KW-1133">Transmembrane helix</keyword>
<name>A0A0D2CFQ3_9EURO</name>
<dbReference type="HOGENOM" id="CLU_042941_2_0_1"/>
<dbReference type="PANTHER" id="PTHR33365:SF4">
    <property type="entry name" value="CYCLOCHLOROTINE BIOSYNTHESIS PROTEIN O"/>
    <property type="match status" value="1"/>
</dbReference>
<reference evidence="4 5" key="1">
    <citation type="submission" date="2015-01" db="EMBL/GenBank/DDBJ databases">
        <title>The Genome Sequence of Cladophialophora immunda CBS83496.</title>
        <authorList>
            <consortium name="The Broad Institute Genomics Platform"/>
            <person name="Cuomo C."/>
            <person name="de Hoog S."/>
            <person name="Gorbushina A."/>
            <person name="Stielow B."/>
            <person name="Teixiera M."/>
            <person name="Abouelleil A."/>
            <person name="Chapman S.B."/>
            <person name="Priest M."/>
            <person name="Young S.K."/>
            <person name="Wortman J."/>
            <person name="Nusbaum C."/>
            <person name="Birren B."/>
        </authorList>
    </citation>
    <scope>NUCLEOTIDE SEQUENCE [LARGE SCALE GENOMIC DNA]</scope>
    <source>
        <strain evidence="4 5">CBS 83496</strain>
    </source>
</reference>
<comment type="pathway">
    <text evidence="1">Mycotoxin biosynthesis.</text>
</comment>
<evidence type="ECO:0000256" key="2">
    <source>
        <dbReference type="ARBA" id="ARBA00035112"/>
    </source>
</evidence>
<dbReference type="OrthoDB" id="3687641at2759"/>
<keyword evidence="3" id="KW-0472">Membrane</keyword>
<dbReference type="EMBL" id="KN847042">
    <property type="protein sequence ID" value="KIW29943.1"/>
    <property type="molecule type" value="Genomic_DNA"/>
</dbReference>
<evidence type="ECO:0000313" key="5">
    <source>
        <dbReference type="Proteomes" id="UP000054466"/>
    </source>
</evidence>
<dbReference type="STRING" id="569365.A0A0D2CFQ3"/>
<evidence type="ECO:0000313" key="4">
    <source>
        <dbReference type="EMBL" id="KIW29943.1"/>
    </source>
</evidence>
<dbReference type="AlphaFoldDB" id="A0A0D2CFQ3"/>
<dbReference type="Proteomes" id="UP000054466">
    <property type="component" value="Unassembled WGS sequence"/>
</dbReference>
<evidence type="ECO:0000256" key="1">
    <source>
        <dbReference type="ARBA" id="ARBA00004685"/>
    </source>
</evidence>
<dbReference type="VEuPathDB" id="FungiDB:PV07_05727"/>
<dbReference type="InterPro" id="IPR021765">
    <property type="entry name" value="UstYa-like"/>
</dbReference>
<comment type="similarity">
    <text evidence="2">Belongs to the ustYa family.</text>
</comment>
<keyword evidence="3" id="KW-0812">Transmembrane</keyword>
<feature type="transmembrane region" description="Helical" evidence="3">
    <location>
        <begin position="44"/>
        <end position="63"/>
    </location>
</feature>
<proteinExistence type="inferred from homology"/>